<accession>A0ABR3RH81</accession>
<gene>
    <name evidence="4" type="ORF">SLS60_005394</name>
</gene>
<dbReference type="InterPro" id="IPR002347">
    <property type="entry name" value="SDR_fam"/>
</dbReference>
<keyword evidence="2" id="KW-0560">Oxidoreductase</keyword>
<dbReference type="SUPFAM" id="SSF51971">
    <property type="entry name" value="Nucleotide-binding domain"/>
    <property type="match status" value="1"/>
</dbReference>
<evidence type="ECO:0000313" key="4">
    <source>
        <dbReference type="EMBL" id="KAL1603803.1"/>
    </source>
</evidence>
<evidence type="ECO:0000256" key="2">
    <source>
        <dbReference type="ARBA" id="ARBA00023002"/>
    </source>
</evidence>
<sequence length="563" mass="61423">MDDKTLVMDPNVFLVWFKAQLESQGVVFKRMHLDALEDIDTIGHDVVVNASGFGSKFLTDIRDEAVELIRGQTIVVRSDYDTYFMRDNGKTYTYAIPRGDGTVVLGGVRDRASSSPKADSATTEDILRRLNYNLPSVFSPNPVDYEIINYNVGFRPGRKGGIRVERDPIRRKVVHAYGFEGGGYIHSFGAAREAARLVDEILSRKAQHPNHSGTVQVKMPTTNPGWGFNTTAQTVAATFPDAIKNRTILVTGVNRTGLGYATASAFASQSPSTIIITGRSQTKLDESLASLRAAYPSVTFKPLIVNLSSQASVREAAAEVLKWEDVPAIDIVVNNAGVMNIQERTLSVDGIEMHLATNHIGHFLLSNLIMAKILAGTNKRIVNVSSVGTFVSPIRFSDLKWETQHKDIADNEKPNTTMLEAARLPVEDSTTYIPFGAYGVSKAANILFTVGLNKKLGEKGVRAFALHPGEIMTELQRNTDPVWLSKAMEGRKQAGLGGFKSVEEGAATSVVAAVDPGLKGEAEGIFLEDCQVSAKVPNYAVDEEQADRLWEVSEGLVGEKFAW</sequence>
<name>A0ABR3RH81_9PLEO</name>
<proteinExistence type="inferred from homology"/>
<dbReference type="Gene3D" id="3.30.9.10">
    <property type="entry name" value="D-Amino Acid Oxidase, subunit A, domain 2"/>
    <property type="match status" value="1"/>
</dbReference>
<dbReference type="PRINTS" id="PR00080">
    <property type="entry name" value="SDRFAMILY"/>
</dbReference>
<reference evidence="4 5" key="1">
    <citation type="submission" date="2024-02" db="EMBL/GenBank/DDBJ databases">
        <title>De novo assembly and annotation of 12 fungi associated with fruit tree decline syndrome in Ontario, Canada.</title>
        <authorList>
            <person name="Sulman M."/>
            <person name="Ellouze W."/>
            <person name="Ilyukhin E."/>
        </authorList>
    </citation>
    <scope>NUCLEOTIDE SEQUENCE [LARGE SCALE GENOMIC DNA]</scope>
    <source>
        <strain evidence="4 5">M42-189</strain>
    </source>
</reference>
<dbReference type="PANTHER" id="PTHR24320">
    <property type="entry name" value="RETINOL DEHYDROGENASE"/>
    <property type="match status" value="1"/>
</dbReference>
<organism evidence="4 5">
    <name type="scientific">Paraconiothyrium brasiliense</name>
    <dbReference type="NCBI Taxonomy" id="300254"/>
    <lineage>
        <taxon>Eukaryota</taxon>
        <taxon>Fungi</taxon>
        <taxon>Dikarya</taxon>
        <taxon>Ascomycota</taxon>
        <taxon>Pezizomycotina</taxon>
        <taxon>Dothideomycetes</taxon>
        <taxon>Pleosporomycetidae</taxon>
        <taxon>Pleosporales</taxon>
        <taxon>Massarineae</taxon>
        <taxon>Didymosphaeriaceae</taxon>
        <taxon>Paraconiothyrium</taxon>
    </lineage>
</organism>
<comment type="caution">
    <text evidence="4">The sequence shown here is derived from an EMBL/GenBank/DDBJ whole genome shotgun (WGS) entry which is preliminary data.</text>
</comment>
<dbReference type="Proteomes" id="UP001521785">
    <property type="component" value="Unassembled WGS sequence"/>
</dbReference>
<comment type="similarity">
    <text evidence="1">Belongs to the short-chain dehydrogenases/reductases (SDR) family.</text>
</comment>
<dbReference type="InterPro" id="IPR036291">
    <property type="entry name" value="NAD(P)-bd_dom_sf"/>
</dbReference>
<keyword evidence="5" id="KW-1185">Reference proteome</keyword>
<evidence type="ECO:0000313" key="5">
    <source>
        <dbReference type="Proteomes" id="UP001521785"/>
    </source>
</evidence>
<dbReference type="SUPFAM" id="SSF51735">
    <property type="entry name" value="NAD(P)-binding Rossmann-fold domains"/>
    <property type="match status" value="1"/>
</dbReference>
<evidence type="ECO:0000259" key="3">
    <source>
        <dbReference type="Pfam" id="PF01266"/>
    </source>
</evidence>
<dbReference type="Pfam" id="PF01266">
    <property type="entry name" value="DAO"/>
    <property type="match status" value="1"/>
</dbReference>
<protein>
    <recommendedName>
        <fullName evidence="3">FAD dependent oxidoreductase domain-containing protein</fullName>
    </recommendedName>
</protein>
<dbReference type="EMBL" id="JAKJXO020000006">
    <property type="protein sequence ID" value="KAL1603803.1"/>
    <property type="molecule type" value="Genomic_DNA"/>
</dbReference>
<dbReference type="Pfam" id="PF00106">
    <property type="entry name" value="adh_short"/>
    <property type="match status" value="1"/>
</dbReference>
<dbReference type="SUPFAM" id="SSF54373">
    <property type="entry name" value="FAD-linked reductases, C-terminal domain"/>
    <property type="match status" value="1"/>
</dbReference>
<dbReference type="PANTHER" id="PTHR24320:SF283">
    <property type="entry name" value="RETINOL DEHYDROGENASE 11"/>
    <property type="match status" value="1"/>
</dbReference>
<evidence type="ECO:0000256" key="1">
    <source>
        <dbReference type="ARBA" id="ARBA00006484"/>
    </source>
</evidence>
<dbReference type="PRINTS" id="PR00081">
    <property type="entry name" value="GDHRDH"/>
</dbReference>
<dbReference type="Gene3D" id="3.40.50.720">
    <property type="entry name" value="NAD(P)-binding Rossmann-like Domain"/>
    <property type="match status" value="2"/>
</dbReference>
<dbReference type="InterPro" id="IPR006076">
    <property type="entry name" value="FAD-dep_OxRdtase"/>
</dbReference>
<feature type="domain" description="FAD dependent oxidoreductase" evidence="3">
    <location>
        <begin position="7"/>
        <end position="197"/>
    </location>
</feature>